<dbReference type="AlphaFoldDB" id="A0A1E4SB60"/>
<dbReference type="SUPFAM" id="SSF46767">
    <property type="entry name" value="Methylated DNA-protein cysteine methyltransferase, C-terminal domain"/>
    <property type="match status" value="1"/>
</dbReference>
<evidence type="ECO:0000256" key="4">
    <source>
        <dbReference type="ARBA" id="ARBA00015377"/>
    </source>
</evidence>
<dbReference type="CDD" id="cd06445">
    <property type="entry name" value="ATase"/>
    <property type="match status" value="1"/>
</dbReference>
<evidence type="ECO:0000256" key="10">
    <source>
        <dbReference type="ARBA" id="ARBA00031621"/>
    </source>
</evidence>
<dbReference type="InterPro" id="IPR001497">
    <property type="entry name" value="MethylDNA_cys_MeTrfase_AS"/>
</dbReference>
<keyword evidence="6 14" id="KW-0808">Transferase</keyword>
<evidence type="ECO:0000313" key="15">
    <source>
        <dbReference type="Proteomes" id="UP000094285"/>
    </source>
</evidence>
<dbReference type="PROSITE" id="PS00374">
    <property type="entry name" value="MGMT"/>
    <property type="match status" value="1"/>
</dbReference>
<dbReference type="RefSeq" id="XP_020061828.1">
    <property type="nucleotide sequence ID" value="XM_020211316.1"/>
</dbReference>
<dbReference type="EMBL" id="KV453918">
    <property type="protein sequence ID" value="ODV76706.1"/>
    <property type="molecule type" value="Genomic_DNA"/>
</dbReference>
<evidence type="ECO:0000256" key="7">
    <source>
        <dbReference type="ARBA" id="ARBA00022763"/>
    </source>
</evidence>
<evidence type="ECO:0000256" key="9">
    <source>
        <dbReference type="ARBA" id="ARBA00030795"/>
    </source>
</evidence>
<evidence type="ECO:0000256" key="8">
    <source>
        <dbReference type="ARBA" id="ARBA00023204"/>
    </source>
</evidence>
<keyword evidence="15" id="KW-1185">Reference proteome</keyword>
<dbReference type="Pfam" id="PF01035">
    <property type="entry name" value="DNA_binding_1"/>
    <property type="match status" value="1"/>
</dbReference>
<evidence type="ECO:0000256" key="2">
    <source>
        <dbReference type="ARBA" id="ARBA00008711"/>
    </source>
</evidence>
<dbReference type="GO" id="GO:0032259">
    <property type="term" value="P:methylation"/>
    <property type="evidence" value="ECO:0007669"/>
    <property type="project" value="UniProtKB-KW"/>
</dbReference>
<evidence type="ECO:0000313" key="14">
    <source>
        <dbReference type="EMBL" id="ODV76706.1"/>
    </source>
</evidence>
<comment type="catalytic activity">
    <reaction evidence="1">
        <text>a 4-O-methyl-thymidine in DNA + L-cysteinyl-[protein] = a thymidine in DNA + S-methyl-L-cysteinyl-[protein]</text>
        <dbReference type="Rhea" id="RHEA:53428"/>
        <dbReference type="Rhea" id="RHEA-COMP:10131"/>
        <dbReference type="Rhea" id="RHEA-COMP:10132"/>
        <dbReference type="Rhea" id="RHEA-COMP:13555"/>
        <dbReference type="Rhea" id="RHEA-COMP:13556"/>
        <dbReference type="ChEBI" id="CHEBI:29950"/>
        <dbReference type="ChEBI" id="CHEBI:82612"/>
        <dbReference type="ChEBI" id="CHEBI:137386"/>
        <dbReference type="ChEBI" id="CHEBI:137387"/>
        <dbReference type="EC" id="2.1.1.63"/>
    </reaction>
</comment>
<dbReference type="InterPro" id="IPR036217">
    <property type="entry name" value="MethylDNA_cys_MeTrfase_DNAb"/>
</dbReference>
<dbReference type="STRING" id="984487.A0A1E4SB60"/>
<keyword evidence="7" id="KW-0227">DNA damage</keyword>
<feature type="domain" description="Methylated-DNA-[protein]-cysteine S-methyltransferase DNA binding" evidence="13">
    <location>
        <begin position="102"/>
        <end position="179"/>
    </location>
</feature>
<dbReference type="PANTHER" id="PTHR10815">
    <property type="entry name" value="METHYLATED-DNA--PROTEIN-CYSTEINE METHYLTRANSFERASE"/>
    <property type="match status" value="1"/>
</dbReference>
<keyword evidence="8" id="KW-0234">DNA repair</keyword>
<gene>
    <name evidence="14" type="ORF">CANTADRAFT_8595</name>
</gene>
<comment type="similarity">
    <text evidence="2">Belongs to the MGMT family.</text>
</comment>
<dbReference type="GO" id="GO:0003908">
    <property type="term" value="F:methylated-DNA-[protein]-cysteine S-methyltransferase activity"/>
    <property type="evidence" value="ECO:0007669"/>
    <property type="project" value="UniProtKB-EC"/>
</dbReference>
<dbReference type="PANTHER" id="PTHR10815:SF13">
    <property type="entry name" value="METHYLATED-DNA--PROTEIN-CYSTEINE METHYLTRANSFERASE"/>
    <property type="match status" value="1"/>
</dbReference>
<dbReference type="Proteomes" id="UP000094285">
    <property type="component" value="Unassembled WGS sequence"/>
</dbReference>
<evidence type="ECO:0000256" key="1">
    <source>
        <dbReference type="ARBA" id="ARBA00001286"/>
    </source>
</evidence>
<evidence type="ECO:0000259" key="13">
    <source>
        <dbReference type="Pfam" id="PF01035"/>
    </source>
</evidence>
<evidence type="ECO:0000256" key="5">
    <source>
        <dbReference type="ARBA" id="ARBA00022603"/>
    </source>
</evidence>
<evidence type="ECO:0000256" key="6">
    <source>
        <dbReference type="ARBA" id="ARBA00022679"/>
    </source>
</evidence>
<evidence type="ECO:0000256" key="11">
    <source>
        <dbReference type="ARBA" id="ARBA00033095"/>
    </source>
</evidence>
<comment type="catalytic activity">
    <reaction evidence="12">
        <text>a 6-O-methyl-2'-deoxyguanosine in DNA + L-cysteinyl-[protein] = S-methyl-L-cysteinyl-[protein] + a 2'-deoxyguanosine in DNA</text>
        <dbReference type="Rhea" id="RHEA:24000"/>
        <dbReference type="Rhea" id="RHEA-COMP:10131"/>
        <dbReference type="Rhea" id="RHEA-COMP:10132"/>
        <dbReference type="Rhea" id="RHEA-COMP:11367"/>
        <dbReference type="Rhea" id="RHEA-COMP:11368"/>
        <dbReference type="ChEBI" id="CHEBI:29950"/>
        <dbReference type="ChEBI" id="CHEBI:82612"/>
        <dbReference type="ChEBI" id="CHEBI:85445"/>
        <dbReference type="ChEBI" id="CHEBI:85448"/>
        <dbReference type="EC" id="2.1.1.63"/>
    </reaction>
</comment>
<reference evidence="15" key="1">
    <citation type="submission" date="2016-05" db="EMBL/GenBank/DDBJ databases">
        <title>Comparative genomics of biotechnologically important yeasts.</title>
        <authorList>
            <consortium name="DOE Joint Genome Institute"/>
            <person name="Riley R."/>
            <person name="Haridas S."/>
            <person name="Wolfe K.H."/>
            <person name="Lopes M.R."/>
            <person name="Hittinger C.T."/>
            <person name="Goker M."/>
            <person name="Salamov A."/>
            <person name="Wisecaver J."/>
            <person name="Long T.M."/>
            <person name="Aerts A.L."/>
            <person name="Barry K."/>
            <person name="Choi C."/>
            <person name="Clum A."/>
            <person name="Coughlan A.Y."/>
            <person name="Deshpande S."/>
            <person name="Douglass A.P."/>
            <person name="Hanson S.J."/>
            <person name="Klenk H.-P."/>
            <person name="Labutti K."/>
            <person name="Lapidus A."/>
            <person name="Lindquist E."/>
            <person name="Lipzen A."/>
            <person name="Meier-Kolthoff J.P."/>
            <person name="Ohm R.A."/>
            <person name="Otillar R.P."/>
            <person name="Pangilinan J."/>
            <person name="Peng Y."/>
            <person name="Rokas A."/>
            <person name="Rosa C.A."/>
            <person name="Scheuner C."/>
            <person name="Sibirny A.A."/>
            <person name="Slot J.C."/>
            <person name="Stielow J.B."/>
            <person name="Sun H."/>
            <person name="Kurtzman C.P."/>
            <person name="Blackwell M."/>
            <person name="Grigoriev I.V."/>
            <person name="Jeffries T.W."/>
        </authorList>
    </citation>
    <scope>NUCLEOTIDE SEQUENCE [LARGE SCALE GENOMIC DNA]</scope>
    <source>
        <strain evidence="15">NRRL Y-17324</strain>
    </source>
</reference>
<dbReference type="GO" id="GO:0006281">
    <property type="term" value="P:DNA repair"/>
    <property type="evidence" value="ECO:0007669"/>
    <property type="project" value="UniProtKB-KW"/>
</dbReference>
<keyword evidence="5 14" id="KW-0489">Methyltransferase</keyword>
<dbReference type="EC" id="2.1.1.63" evidence="3"/>
<dbReference type="GeneID" id="30985452"/>
<accession>A0A1E4SB60</accession>
<dbReference type="InterPro" id="IPR014048">
    <property type="entry name" value="MethylDNA_cys_MeTrfase_DNA-bd"/>
</dbReference>
<dbReference type="InterPro" id="IPR036388">
    <property type="entry name" value="WH-like_DNA-bd_sf"/>
</dbReference>
<evidence type="ECO:0000256" key="3">
    <source>
        <dbReference type="ARBA" id="ARBA00011918"/>
    </source>
</evidence>
<proteinExistence type="inferred from homology"/>
<dbReference type="Gene3D" id="1.10.10.10">
    <property type="entry name" value="Winged helix-like DNA-binding domain superfamily/Winged helix DNA-binding domain"/>
    <property type="match status" value="1"/>
</dbReference>
<organism evidence="14 15">
    <name type="scientific">Suhomyces tanzawaensis NRRL Y-17324</name>
    <dbReference type="NCBI Taxonomy" id="984487"/>
    <lineage>
        <taxon>Eukaryota</taxon>
        <taxon>Fungi</taxon>
        <taxon>Dikarya</taxon>
        <taxon>Ascomycota</taxon>
        <taxon>Saccharomycotina</taxon>
        <taxon>Pichiomycetes</taxon>
        <taxon>Debaryomycetaceae</taxon>
        <taxon>Suhomyces</taxon>
    </lineage>
</organism>
<sequence>MLNLFYTTVPASSYHALVVVDKDGTLYYMTLSKTNTGLLQLLMVKDFSKHTHIRLNALSSTTLIKDASRINQTVALVREAMEDPKSMDISKIKYKIIFGTSLQRRVWDKLLEIEPGTVTDYFTLAGALKMPTSSRVVGNCVGANRIALFIPCHRVLTKDRKISGYRYGVEVKRDILQLELGQEFDKLVN</sequence>
<evidence type="ECO:0000256" key="12">
    <source>
        <dbReference type="ARBA" id="ARBA00049348"/>
    </source>
</evidence>
<protein>
    <recommendedName>
        <fullName evidence="4">Methylated-DNA--protein-cysteine methyltransferase</fullName>
        <ecNumber evidence="3">2.1.1.63</ecNumber>
    </recommendedName>
    <alternativeName>
        <fullName evidence="9">6-O-methylguanine-DNA methyltransferase</fullName>
    </alternativeName>
    <alternativeName>
        <fullName evidence="11">DNA repair MTase</fullName>
    </alternativeName>
    <alternativeName>
        <fullName evidence="10">O-6-methylguanine-DNA-alkyltransferase</fullName>
    </alternativeName>
</protein>
<dbReference type="NCBIfam" id="TIGR00589">
    <property type="entry name" value="ogt"/>
    <property type="match status" value="1"/>
</dbReference>
<dbReference type="OrthoDB" id="1907495at2759"/>
<name>A0A1E4SB60_9ASCO</name>